<sequence>MTTIPPEVLDQIKAELRRQFADEGCCPICRQKKRPSFTAERKKTMSEAMKVPRNRVSPTTTKILLAISQASETFTLTEISNKTDTSKNTVREIVRRLAIAQELRIGAEVDSRHKTSKFGTGVFWNQLEKDGNIPLKSLPS</sequence>
<dbReference type="EMBL" id="CP000483">
    <property type="protein sequence ID" value="ABL01407.1"/>
    <property type="molecule type" value="Genomic_DNA"/>
</dbReference>
<reference evidence="1 2" key="1">
    <citation type="submission" date="2006-10" db="EMBL/GenBank/DDBJ databases">
        <title>Complete sequence of plasmid pPRO1 of Pelobacter propionicus DSM 2379.</title>
        <authorList>
            <consortium name="US DOE Joint Genome Institute"/>
            <person name="Copeland A."/>
            <person name="Lucas S."/>
            <person name="Lapidus A."/>
            <person name="Barry K."/>
            <person name="Detter J.C."/>
            <person name="Glavina del Rio T."/>
            <person name="Hammon N."/>
            <person name="Israni S."/>
            <person name="Dalin E."/>
            <person name="Tice H."/>
            <person name="Pitluck S."/>
            <person name="Saunders E."/>
            <person name="Brettin T."/>
            <person name="Bruce D."/>
            <person name="Han C."/>
            <person name="Tapia R."/>
            <person name="Schmutz J."/>
            <person name="Larimer F."/>
            <person name="Land M."/>
            <person name="Hauser L."/>
            <person name="Kyrpides N."/>
            <person name="Kim E."/>
            <person name="Lovley D."/>
            <person name="Richardson P."/>
        </authorList>
    </citation>
    <scope>NUCLEOTIDE SEQUENCE [LARGE SCALE GENOMIC DNA]</scope>
    <source>
        <strain evidence="2">DSM 2379 / NBRC 103807 / OttBd1</strain>
        <plasmid evidence="2">Plasmid pPRO1</plasmid>
    </source>
</reference>
<keyword evidence="2" id="KW-1185">Reference proteome</keyword>
<proteinExistence type="predicted"/>
<dbReference type="KEGG" id="ppd:Ppro_3819"/>
<geneLocation type="plasmid" evidence="1 2">
    <name>pPRO1</name>
</geneLocation>
<dbReference type="InterPro" id="IPR036390">
    <property type="entry name" value="WH_DNA-bd_sf"/>
</dbReference>
<dbReference type="Proteomes" id="UP000006732">
    <property type="component" value="Plasmid pPRO1"/>
</dbReference>
<gene>
    <name evidence="1" type="ordered locus">Ppro_3819</name>
</gene>
<protein>
    <submittedName>
        <fullName evidence="1">Uncharacterized protein</fullName>
    </submittedName>
</protein>
<evidence type="ECO:0000313" key="2">
    <source>
        <dbReference type="Proteomes" id="UP000006732"/>
    </source>
</evidence>
<evidence type="ECO:0000313" key="1">
    <source>
        <dbReference type="EMBL" id="ABL01407.1"/>
    </source>
</evidence>
<dbReference type="AlphaFoldDB" id="A0R7U2"/>
<dbReference type="RefSeq" id="WP_011733926.1">
    <property type="nucleotide sequence ID" value="NC_008607.1"/>
</dbReference>
<dbReference type="HOGENOM" id="CLU_1833299_0_0_7"/>
<accession>A0R7U2</accession>
<keyword evidence="1" id="KW-0614">Plasmid</keyword>
<name>A0R7U2_PELPD</name>
<organism evidence="1 2">
    <name type="scientific">Pelobacter propionicus (strain DSM 2379 / NBRC 103807 / OttBd1)</name>
    <dbReference type="NCBI Taxonomy" id="338966"/>
    <lineage>
        <taxon>Bacteria</taxon>
        <taxon>Pseudomonadati</taxon>
        <taxon>Thermodesulfobacteriota</taxon>
        <taxon>Desulfuromonadia</taxon>
        <taxon>Desulfuromonadales</taxon>
        <taxon>Desulfuromonadaceae</taxon>
        <taxon>Pelobacter</taxon>
    </lineage>
</organism>
<dbReference type="SUPFAM" id="SSF46785">
    <property type="entry name" value="Winged helix' DNA-binding domain"/>
    <property type="match status" value="1"/>
</dbReference>